<evidence type="ECO:0000256" key="8">
    <source>
        <dbReference type="ARBA" id="ARBA00023224"/>
    </source>
</evidence>
<comment type="caution">
    <text evidence="11">The sequence shown here is derived from an EMBL/GenBank/DDBJ whole genome shotgun (WGS) entry which is preliminary data.</text>
</comment>
<evidence type="ECO:0000256" key="2">
    <source>
        <dbReference type="ARBA" id="ARBA00022475"/>
    </source>
</evidence>
<feature type="transmembrane region" description="Helical" evidence="9">
    <location>
        <begin position="16"/>
        <end position="35"/>
    </location>
</feature>
<dbReference type="SUPFAM" id="SSF81321">
    <property type="entry name" value="Family A G protein-coupled receptor-like"/>
    <property type="match status" value="1"/>
</dbReference>
<dbReference type="CDD" id="cd00637">
    <property type="entry name" value="7tm_classA_rhodopsin-like"/>
    <property type="match status" value="1"/>
</dbReference>
<dbReference type="GO" id="GO:0008528">
    <property type="term" value="F:G protein-coupled peptide receptor activity"/>
    <property type="evidence" value="ECO:0007669"/>
    <property type="project" value="TreeGrafter"/>
</dbReference>
<evidence type="ECO:0000256" key="1">
    <source>
        <dbReference type="ARBA" id="ARBA00004651"/>
    </source>
</evidence>
<organism evidence="11 12">
    <name type="scientific">Rotaria socialis</name>
    <dbReference type="NCBI Taxonomy" id="392032"/>
    <lineage>
        <taxon>Eukaryota</taxon>
        <taxon>Metazoa</taxon>
        <taxon>Spiralia</taxon>
        <taxon>Gnathifera</taxon>
        <taxon>Rotifera</taxon>
        <taxon>Eurotatoria</taxon>
        <taxon>Bdelloidea</taxon>
        <taxon>Philodinida</taxon>
        <taxon>Philodinidae</taxon>
        <taxon>Rotaria</taxon>
    </lineage>
</organism>
<dbReference type="GO" id="GO:0005886">
    <property type="term" value="C:plasma membrane"/>
    <property type="evidence" value="ECO:0007669"/>
    <property type="project" value="UniProtKB-SubCell"/>
</dbReference>
<dbReference type="Gene3D" id="1.20.1070.10">
    <property type="entry name" value="Rhodopsin 7-helix transmembrane proteins"/>
    <property type="match status" value="1"/>
</dbReference>
<dbReference type="GO" id="GO:0007218">
    <property type="term" value="P:neuropeptide signaling pathway"/>
    <property type="evidence" value="ECO:0007669"/>
    <property type="project" value="TreeGrafter"/>
</dbReference>
<dbReference type="PANTHER" id="PTHR24230">
    <property type="entry name" value="G-PROTEIN COUPLED RECEPTOR"/>
    <property type="match status" value="1"/>
</dbReference>
<evidence type="ECO:0000259" key="10">
    <source>
        <dbReference type="PROSITE" id="PS50262"/>
    </source>
</evidence>
<keyword evidence="5" id="KW-0297">G-protein coupled receptor</keyword>
<sequence length="246" mass="28497">MDTTSIIFCKILNYCIQVGIVIGRYFICLISIGRWMATSEKENLRRMISPQGTKYLTVIGSCIIALFIVHIPIGFQISNKRCYASFSEIYVIFFNIYSMMIITVPVILMTLFSILIFVNVRKSHHRIAPSSSVKSNAQLTFTTTNEVIQQRDIQFIRLALIQVFTFVIFAIGYGIYNAYDFLTSSMKKTFQRQATEAFISEIAVNFNYVTAATPFFSYTLASNKFRQDCIRTFRRYYRIILRYLGQ</sequence>
<evidence type="ECO:0000256" key="4">
    <source>
        <dbReference type="ARBA" id="ARBA00022989"/>
    </source>
</evidence>
<keyword evidence="7" id="KW-0675">Receptor</keyword>
<comment type="subcellular location">
    <subcellularLocation>
        <location evidence="1">Cell membrane</location>
        <topology evidence="1">Multi-pass membrane protein</topology>
    </subcellularLocation>
</comment>
<keyword evidence="8" id="KW-0807">Transducer</keyword>
<protein>
    <recommendedName>
        <fullName evidence="10">G-protein coupled receptors family 1 profile domain-containing protein</fullName>
    </recommendedName>
</protein>
<evidence type="ECO:0000256" key="9">
    <source>
        <dbReference type="SAM" id="Phobius"/>
    </source>
</evidence>
<evidence type="ECO:0000256" key="5">
    <source>
        <dbReference type="ARBA" id="ARBA00023040"/>
    </source>
</evidence>
<feature type="transmembrane region" description="Helical" evidence="9">
    <location>
        <begin position="55"/>
        <end position="77"/>
    </location>
</feature>
<keyword evidence="4 9" id="KW-1133">Transmembrane helix</keyword>
<gene>
    <name evidence="11" type="ORF">FME351_LOCUS8503</name>
</gene>
<evidence type="ECO:0000256" key="3">
    <source>
        <dbReference type="ARBA" id="ARBA00022692"/>
    </source>
</evidence>
<evidence type="ECO:0000256" key="7">
    <source>
        <dbReference type="ARBA" id="ARBA00023170"/>
    </source>
</evidence>
<feature type="domain" description="G-protein coupled receptors family 1 profile" evidence="10">
    <location>
        <begin position="1"/>
        <end position="218"/>
    </location>
</feature>
<evidence type="ECO:0000313" key="12">
    <source>
        <dbReference type="Proteomes" id="UP000663869"/>
    </source>
</evidence>
<keyword evidence="3 9" id="KW-0812">Transmembrane</keyword>
<dbReference type="Pfam" id="PF00001">
    <property type="entry name" value="7tm_1"/>
    <property type="match status" value="1"/>
</dbReference>
<dbReference type="EMBL" id="CAJNYU010000866">
    <property type="protein sequence ID" value="CAF3394891.1"/>
    <property type="molecule type" value="Genomic_DNA"/>
</dbReference>
<feature type="transmembrane region" description="Helical" evidence="9">
    <location>
        <begin position="155"/>
        <end position="176"/>
    </location>
</feature>
<dbReference type="InterPro" id="IPR017452">
    <property type="entry name" value="GPCR_Rhodpsn_7TM"/>
</dbReference>
<keyword evidence="6 9" id="KW-0472">Membrane</keyword>
<reference evidence="11" key="1">
    <citation type="submission" date="2021-02" db="EMBL/GenBank/DDBJ databases">
        <authorList>
            <person name="Nowell W R."/>
        </authorList>
    </citation>
    <scope>NUCLEOTIDE SEQUENCE</scope>
</reference>
<accession>A0A817ZM04</accession>
<feature type="transmembrane region" description="Helical" evidence="9">
    <location>
        <begin position="89"/>
        <end position="118"/>
    </location>
</feature>
<dbReference type="PROSITE" id="PS50262">
    <property type="entry name" value="G_PROTEIN_RECEP_F1_2"/>
    <property type="match status" value="1"/>
</dbReference>
<evidence type="ECO:0000313" key="11">
    <source>
        <dbReference type="EMBL" id="CAF3394891.1"/>
    </source>
</evidence>
<name>A0A817ZM04_9BILA</name>
<dbReference type="Proteomes" id="UP000663869">
    <property type="component" value="Unassembled WGS sequence"/>
</dbReference>
<dbReference type="AlphaFoldDB" id="A0A817ZM04"/>
<proteinExistence type="predicted"/>
<keyword evidence="2" id="KW-1003">Cell membrane</keyword>
<dbReference type="InterPro" id="IPR000276">
    <property type="entry name" value="GPCR_Rhodpsn"/>
</dbReference>
<evidence type="ECO:0000256" key="6">
    <source>
        <dbReference type="ARBA" id="ARBA00023136"/>
    </source>
</evidence>